<dbReference type="InterPro" id="IPR011576">
    <property type="entry name" value="Pyridox_Oxase_N"/>
</dbReference>
<keyword evidence="4" id="KW-1185">Reference proteome</keyword>
<dbReference type="PANTHER" id="PTHR42815:SF2">
    <property type="entry name" value="FAD-BINDING, PUTATIVE (AFU_ORTHOLOGUE AFUA_6G07600)-RELATED"/>
    <property type="match status" value="1"/>
</dbReference>
<evidence type="ECO:0000313" key="3">
    <source>
        <dbReference type="EMBL" id="GAA2673741.1"/>
    </source>
</evidence>
<dbReference type="RefSeq" id="WP_346150151.1">
    <property type="nucleotide sequence ID" value="NZ_BAAATE010000015.1"/>
</dbReference>
<protein>
    <submittedName>
        <fullName evidence="3">Pyridoxamine 5'-phosphate oxidase family protein</fullName>
    </submittedName>
</protein>
<sequence length="205" mass="23110">MSSRFAQIAFTPGVQRHQLEHGSHRAYRRLMEGAGGADLLGDAERLFIGERDSFYLASVGESGWPYIQHRGGPRGFLRVLDEHTLGFADFRGNRQYITRGNLDHDDRVSLFLMDYANRGRLKVLGRARAVEDDPELMGRLAVEGYQGKVERAVLIDVEGFDWNCSQHIPELYPRDLVERALGSARDRIAALERENARLRAGLAAT</sequence>
<evidence type="ECO:0000313" key="4">
    <source>
        <dbReference type="Proteomes" id="UP001501666"/>
    </source>
</evidence>
<feature type="domain" description="Pyridoxamine 5'-phosphate oxidase N-terminal" evidence="2">
    <location>
        <begin position="42"/>
        <end position="136"/>
    </location>
</feature>
<gene>
    <name evidence="3" type="ORF">GCM10010412_054400</name>
</gene>
<dbReference type="InterPro" id="IPR012349">
    <property type="entry name" value="Split_barrel_FMN-bd"/>
</dbReference>
<dbReference type="EMBL" id="BAAATE010000015">
    <property type="protein sequence ID" value="GAA2673741.1"/>
    <property type="molecule type" value="Genomic_DNA"/>
</dbReference>
<proteinExistence type="predicted"/>
<evidence type="ECO:0000256" key="1">
    <source>
        <dbReference type="SAM" id="Coils"/>
    </source>
</evidence>
<accession>A0ABN3SCC8</accession>
<keyword evidence="1" id="KW-0175">Coiled coil</keyword>
<evidence type="ECO:0000259" key="2">
    <source>
        <dbReference type="Pfam" id="PF01243"/>
    </source>
</evidence>
<dbReference type="Gene3D" id="2.30.110.10">
    <property type="entry name" value="Electron Transport, Fmn-binding Protein, Chain A"/>
    <property type="match status" value="1"/>
</dbReference>
<dbReference type="Proteomes" id="UP001501666">
    <property type="component" value="Unassembled WGS sequence"/>
</dbReference>
<reference evidence="3 4" key="1">
    <citation type="journal article" date="2019" name="Int. J. Syst. Evol. Microbiol.">
        <title>The Global Catalogue of Microorganisms (GCM) 10K type strain sequencing project: providing services to taxonomists for standard genome sequencing and annotation.</title>
        <authorList>
            <consortium name="The Broad Institute Genomics Platform"/>
            <consortium name="The Broad Institute Genome Sequencing Center for Infectious Disease"/>
            <person name="Wu L."/>
            <person name="Ma J."/>
        </authorList>
    </citation>
    <scope>NUCLEOTIDE SEQUENCE [LARGE SCALE GENOMIC DNA]</scope>
    <source>
        <strain evidence="3 4">JCM 6835</strain>
    </source>
</reference>
<organism evidence="3 4">
    <name type="scientific">Nonomuraea recticatena</name>
    <dbReference type="NCBI Taxonomy" id="46178"/>
    <lineage>
        <taxon>Bacteria</taxon>
        <taxon>Bacillati</taxon>
        <taxon>Actinomycetota</taxon>
        <taxon>Actinomycetes</taxon>
        <taxon>Streptosporangiales</taxon>
        <taxon>Streptosporangiaceae</taxon>
        <taxon>Nonomuraea</taxon>
    </lineage>
</organism>
<dbReference type="Pfam" id="PF01243">
    <property type="entry name" value="PNPOx_N"/>
    <property type="match status" value="1"/>
</dbReference>
<dbReference type="SUPFAM" id="SSF50475">
    <property type="entry name" value="FMN-binding split barrel"/>
    <property type="match status" value="1"/>
</dbReference>
<name>A0ABN3SCC8_9ACTN</name>
<dbReference type="PANTHER" id="PTHR42815">
    <property type="entry name" value="FAD-BINDING, PUTATIVE (AFU_ORTHOLOGUE AFUA_6G07600)-RELATED"/>
    <property type="match status" value="1"/>
</dbReference>
<comment type="caution">
    <text evidence="3">The sequence shown here is derived from an EMBL/GenBank/DDBJ whole genome shotgun (WGS) entry which is preliminary data.</text>
</comment>
<feature type="coiled-coil region" evidence="1">
    <location>
        <begin position="174"/>
        <end position="201"/>
    </location>
</feature>